<reference evidence="2 3" key="1">
    <citation type="submission" date="2016-04" db="EMBL/GenBank/DDBJ databases">
        <authorList>
            <person name="Evans L.H."/>
            <person name="Alamgir A."/>
            <person name="Owens N."/>
            <person name="Weber N.D."/>
            <person name="Virtaneva K."/>
            <person name="Barbian K."/>
            <person name="Babar A."/>
            <person name="Rosenke K."/>
        </authorList>
    </citation>
    <scope>NUCLEOTIDE SEQUENCE [LARGE SCALE GENOMIC DNA]</scope>
    <source>
        <strain evidence="2 3">IFM 0406</strain>
    </source>
</reference>
<dbReference type="Proteomes" id="UP000076512">
    <property type="component" value="Unassembled WGS sequence"/>
</dbReference>
<evidence type="ECO:0000313" key="3">
    <source>
        <dbReference type="Proteomes" id="UP000076512"/>
    </source>
</evidence>
<name>A0A164LP50_9NOCA</name>
<dbReference type="AlphaFoldDB" id="A0A164LP50"/>
<dbReference type="EMBL" id="LWGR01000007">
    <property type="protein sequence ID" value="KZM72623.1"/>
    <property type="molecule type" value="Genomic_DNA"/>
</dbReference>
<evidence type="ECO:0000313" key="2">
    <source>
        <dbReference type="EMBL" id="KZM72623.1"/>
    </source>
</evidence>
<protein>
    <submittedName>
        <fullName evidence="2">Uncharacterized protein</fullName>
    </submittedName>
</protein>
<sequence length="92" mass="9825">MRWLRVCCRAPRGPRRPTAGCYAPRFGLYSVDVATDPTLTRHPTDAVAAYATLTHNGGVPADYRPTHPPVPCSQVDPPASCDEPVTVPPAAS</sequence>
<comment type="caution">
    <text evidence="2">The sequence shown here is derived from an EMBL/GenBank/DDBJ whole genome shotgun (WGS) entry which is preliminary data.</text>
</comment>
<dbReference type="SUPFAM" id="SSF51445">
    <property type="entry name" value="(Trans)glycosidases"/>
    <property type="match status" value="1"/>
</dbReference>
<feature type="region of interest" description="Disordered" evidence="1">
    <location>
        <begin position="60"/>
        <end position="92"/>
    </location>
</feature>
<organism evidence="2 3">
    <name type="scientific">Nocardia terpenica</name>
    <dbReference type="NCBI Taxonomy" id="455432"/>
    <lineage>
        <taxon>Bacteria</taxon>
        <taxon>Bacillati</taxon>
        <taxon>Actinomycetota</taxon>
        <taxon>Actinomycetes</taxon>
        <taxon>Mycobacteriales</taxon>
        <taxon>Nocardiaceae</taxon>
        <taxon>Nocardia</taxon>
    </lineage>
</organism>
<accession>A0A164LP50</accession>
<dbReference type="STRING" id="455432.AWN90_27920"/>
<keyword evidence="3" id="KW-1185">Reference proteome</keyword>
<evidence type="ECO:0000256" key="1">
    <source>
        <dbReference type="SAM" id="MobiDB-lite"/>
    </source>
</evidence>
<gene>
    <name evidence="2" type="ORF">AWN90_27920</name>
</gene>
<proteinExistence type="predicted"/>
<dbReference type="InterPro" id="IPR017853">
    <property type="entry name" value="GH"/>
</dbReference>